<evidence type="ECO:0000313" key="2">
    <source>
        <dbReference type="Proteomes" id="UP000683139"/>
    </source>
</evidence>
<dbReference type="AlphaFoldDB" id="A0A919YLU5"/>
<sequence length="371" mass="42343">MTQISYFLSGNTAKGYKSLIQNTLKHYKYLCVVDGPYLSDNCVIMQRLYETLHEDVEHLELVYHPSSPDHLQGIIFPEIKMAVFSSTPESRILLDLHKGPAAILNVFDFYDMKKIQGLLNRIDRLTTEIITKHHQAYRGYEQALRIHDEWEKIYIEQSNFRAANAFADQLAHQLFPDRELTDERNEPIYRFLGAATPKGAIDFVPELTAGLKRYFIKGRPGSGKSTLLRKLVARGEELGYELEVYQCGLDPDSLDMVICRPLGFAIFDSTAPHEYDPVLESDELIDMYQIAIAPHTDERFKAELQEVAERYRAQMKLSNAALAEAASFEEERAILTEGALIKNKLHEIEQILVASIREVLQSARDKSVSES</sequence>
<dbReference type="Proteomes" id="UP000683139">
    <property type="component" value="Unassembled WGS sequence"/>
</dbReference>
<keyword evidence="2" id="KW-1185">Reference proteome</keyword>
<gene>
    <name evidence="1" type="ORF">J40TS1_24440</name>
</gene>
<proteinExistence type="predicted"/>
<comment type="caution">
    <text evidence="1">The sequence shown here is derived from an EMBL/GenBank/DDBJ whole genome shotgun (WGS) entry which is preliminary data.</text>
</comment>
<reference evidence="1" key="1">
    <citation type="submission" date="2021-03" db="EMBL/GenBank/DDBJ databases">
        <title>Antimicrobial resistance genes in bacteria isolated from Japanese honey, and their potential for conferring macrolide and lincosamide resistance in the American foulbrood pathogen Paenibacillus larvae.</title>
        <authorList>
            <person name="Okamoto M."/>
            <person name="Kumagai M."/>
            <person name="Kanamori H."/>
            <person name="Takamatsu D."/>
        </authorList>
    </citation>
    <scope>NUCLEOTIDE SEQUENCE</scope>
    <source>
        <strain evidence="1">J40TS1</strain>
    </source>
</reference>
<accession>A0A919YLU5</accession>
<evidence type="ECO:0000313" key="1">
    <source>
        <dbReference type="EMBL" id="GIP16802.1"/>
    </source>
</evidence>
<evidence type="ECO:0008006" key="3">
    <source>
        <dbReference type="Google" id="ProtNLM"/>
    </source>
</evidence>
<protein>
    <recommendedName>
        <fullName evidence="3">Nucleotide kinase</fullName>
    </recommendedName>
</protein>
<dbReference type="RefSeq" id="WP_213515411.1">
    <property type="nucleotide sequence ID" value="NZ_BOSE01000004.1"/>
</dbReference>
<organism evidence="1 2">
    <name type="scientific">Paenibacillus montaniterrae</name>
    <dbReference type="NCBI Taxonomy" id="429341"/>
    <lineage>
        <taxon>Bacteria</taxon>
        <taxon>Bacillati</taxon>
        <taxon>Bacillota</taxon>
        <taxon>Bacilli</taxon>
        <taxon>Bacillales</taxon>
        <taxon>Paenibacillaceae</taxon>
        <taxon>Paenibacillus</taxon>
    </lineage>
</organism>
<name>A0A919YLU5_9BACL</name>
<dbReference type="EMBL" id="BOSE01000004">
    <property type="protein sequence ID" value="GIP16802.1"/>
    <property type="molecule type" value="Genomic_DNA"/>
</dbReference>